<gene>
    <name evidence="2" type="ORF">AVDCRST_MAG19-2770</name>
</gene>
<accession>A0A6J4V9F5</accession>
<name>A0A6J4V9F5_9BACT</name>
<proteinExistence type="predicted"/>
<protein>
    <recommendedName>
        <fullName evidence="3">Mobile element protein</fullName>
    </recommendedName>
</protein>
<sequence length="81" mass="9655">MEPVFDAVRVQRHGGAGRPRERPGQLSADEGYGSERCWRLGRKPVFDKEAHRRRTRVERWVNRLRRWRGVASRFEKRVANL</sequence>
<organism evidence="2">
    <name type="scientific">uncultured Thermomicrobiales bacterium</name>
    <dbReference type="NCBI Taxonomy" id="1645740"/>
    <lineage>
        <taxon>Bacteria</taxon>
        <taxon>Pseudomonadati</taxon>
        <taxon>Thermomicrobiota</taxon>
        <taxon>Thermomicrobia</taxon>
        <taxon>Thermomicrobiales</taxon>
        <taxon>environmental samples</taxon>
    </lineage>
</organism>
<reference evidence="2" key="1">
    <citation type="submission" date="2020-02" db="EMBL/GenBank/DDBJ databases">
        <authorList>
            <person name="Meier V. D."/>
        </authorList>
    </citation>
    <scope>NUCLEOTIDE SEQUENCE</scope>
    <source>
        <strain evidence="2">AVDCRST_MAG19</strain>
    </source>
</reference>
<feature type="region of interest" description="Disordered" evidence="1">
    <location>
        <begin position="1"/>
        <end position="31"/>
    </location>
</feature>
<evidence type="ECO:0008006" key="3">
    <source>
        <dbReference type="Google" id="ProtNLM"/>
    </source>
</evidence>
<dbReference type="AlphaFoldDB" id="A0A6J4V9F5"/>
<evidence type="ECO:0000313" key="2">
    <source>
        <dbReference type="EMBL" id="CAA9570978.1"/>
    </source>
</evidence>
<dbReference type="EMBL" id="CADCWL010000138">
    <property type="protein sequence ID" value="CAA9570978.1"/>
    <property type="molecule type" value="Genomic_DNA"/>
</dbReference>
<evidence type="ECO:0000256" key="1">
    <source>
        <dbReference type="SAM" id="MobiDB-lite"/>
    </source>
</evidence>